<dbReference type="NCBIfam" id="NF004281">
    <property type="entry name" value="PRK05690.1"/>
    <property type="match status" value="1"/>
</dbReference>
<name>A0A432WRG2_9GAMM</name>
<dbReference type="GO" id="GO:0008146">
    <property type="term" value="F:sulfotransferase activity"/>
    <property type="evidence" value="ECO:0007669"/>
    <property type="project" value="TreeGrafter"/>
</dbReference>
<dbReference type="InterPro" id="IPR000594">
    <property type="entry name" value="ThiF_NAD_FAD-bd"/>
</dbReference>
<proteinExistence type="inferred from homology"/>
<keyword evidence="3" id="KW-0808">Transferase</keyword>
<evidence type="ECO:0000259" key="2">
    <source>
        <dbReference type="Pfam" id="PF00899"/>
    </source>
</evidence>
<dbReference type="GO" id="GO:0005829">
    <property type="term" value="C:cytosol"/>
    <property type="evidence" value="ECO:0007669"/>
    <property type="project" value="TreeGrafter"/>
</dbReference>
<gene>
    <name evidence="3" type="ORF">CWE11_00830</name>
</gene>
<accession>A0A432WRG2</accession>
<keyword evidence="3" id="KW-0548">Nucleotidyltransferase</keyword>
<dbReference type="OrthoDB" id="9804286at2"/>
<evidence type="ECO:0000313" key="3">
    <source>
        <dbReference type="EMBL" id="RUO36396.1"/>
    </source>
</evidence>
<reference evidence="3 4" key="1">
    <citation type="journal article" date="2011" name="Front. Microbiol.">
        <title>Genomic signatures of strain selection and enhancement in Bacillus atrophaeus var. globigii, a historical biowarfare simulant.</title>
        <authorList>
            <person name="Gibbons H.S."/>
            <person name="Broomall S.M."/>
            <person name="McNew L.A."/>
            <person name="Daligault H."/>
            <person name="Chapman C."/>
            <person name="Bruce D."/>
            <person name="Karavis M."/>
            <person name="Krepps M."/>
            <person name="McGregor P.A."/>
            <person name="Hong C."/>
            <person name="Park K.H."/>
            <person name="Akmal A."/>
            <person name="Feldman A."/>
            <person name="Lin J.S."/>
            <person name="Chang W.E."/>
            <person name="Higgs B.W."/>
            <person name="Demirev P."/>
            <person name="Lindquist J."/>
            <person name="Liem A."/>
            <person name="Fochler E."/>
            <person name="Read T.D."/>
            <person name="Tapia R."/>
            <person name="Johnson S."/>
            <person name="Bishop-Lilly K.A."/>
            <person name="Detter C."/>
            <person name="Han C."/>
            <person name="Sozhamannan S."/>
            <person name="Rosenzweig C.N."/>
            <person name="Skowronski E.W."/>
        </authorList>
    </citation>
    <scope>NUCLEOTIDE SEQUENCE [LARGE SCALE GENOMIC DNA]</scope>
    <source>
        <strain evidence="3 4">GYP-17</strain>
    </source>
</reference>
<dbReference type="GO" id="GO:0008641">
    <property type="term" value="F:ubiquitin-like modifier activating enzyme activity"/>
    <property type="evidence" value="ECO:0007669"/>
    <property type="project" value="InterPro"/>
</dbReference>
<dbReference type="CDD" id="cd00757">
    <property type="entry name" value="ThiF_MoeB_HesA_family"/>
    <property type="match status" value="1"/>
</dbReference>
<dbReference type="Pfam" id="PF00899">
    <property type="entry name" value="ThiF"/>
    <property type="match status" value="1"/>
</dbReference>
<dbReference type="Proteomes" id="UP000288405">
    <property type="component" value="Unassembled WGS sequence"/>
</dbReference>
<dbReference type="AlphaFoldDB" id="A0A432WRG2"/>
<dbReference type="InterPro" id="IPR035985">
    <property type="entry name" value="Ubiquitin-activating_enz"/>
</dbReference>
<dbReference type="SUPFAM" id="SSF69572">
    <property type="entry name" value="Activating enzymes of the ubiquitin-like proteins"/>
    <property type="match status" value="1"/>
</dbReference>
<dbReference type="FunFam" id="3.40.50.720:FF:000080">
    <property type="entry name" value="Thiazole biosynthesis adenylyltransferase ThiF"/>
    <property type="match status" value="1"/>
</dbReference>
<sequence>MATEREIGTIENNRAEQLSETDIRRYSRQMMLKQVDFEGQERLKSSHVLIVGMGGLGNAAAPYICASGVGTVTCVDFDTVEMSNLQRQTLFTDHELGKNKAFAAVQRLQALNPHIAIHAYTEAIQPDWLRAQLSTVDVVLDCTDNLSTRELLNELCFQSNTPLVSGAAIRFEGQIAVFPMTNSAPCYRCYSQFFKEKELSCMEAGVLGPVVGVIGSFQALEALKVLLQLHNPNGGTLLHFDALHSEWQSFQFHKHENCSICAKRA</sequence>
<dbReference type="PANTHER" id="PTHR10953:SF194">
    <property type="entry name" value="MOLYBDOPTERIN-SYNTHASE ADENYLYLTRANSFERASE"/>
    <property type="match status" value="1"/>
</dbReference>
<dbReference type="GO" id="GO:0004792">
    <property type="term" value="F:thiosulfate-cyanide sulfurtransferase activity"/>
    <property type="evidence" value="ECO:0007669"/>
    <property type="project" value="TreeGrafter"/>
</dbReference>
<keyword evidence="4" id="KW-1185">Reference proteome</keyword>
<evidence type="ECO:0000313" key="4">
    <source>
        <dbReference type="Proteomes" id="UP000288405"/>
    </source>
</evidence>
<dbReference type="PANTHER" id="PTHR10953">
    <property type="entry name" value="UBIQUITIN-ACTIVATING ENZYME E1"/>
    <property type="match status" value="1"/>
</dbReference>
<dbReference type="InterPro" id="IPR045886">
    <property type="entry name" value="ThiF/MoeB/HesA"/>
</dbReference>
<evidence type="ECO:0000256" key="1">
    <source>
        <dbReference type="ARBA" id="ARBA00009919"/>
    </source>
</evidence>
<comment type="caution">
    <text evidence="3">The sequence shown here is derived from an EMBL/GenBank/DDBJ whole genome shotgun (WGS) entry which is preliminary data.</text>
</comment>
<comment type="similarity">
    <text evidence="1">Belongs to the HesA/MoeB/ThiF family.</text>
</comment>
<dbReference type="GO" id="GO:0016779">
    <property type="term" value="F:nucleotidyltransferase activity"/>
    <property type="evidence" value="ECO:0007669"/>
    <property type="project" value="UniProtKB-KW"/>
</dbReference>
<dbReference type="RefSeq" id="WP_126775707.1">
    <property type="nucleotide sequence ID" value="NZ_PIPM01000001.1"/>
</dbReference>
<protein>
    <submittedName>
        <fullName evidence="3">Molybdopterin-synthase adenylyltransferase MoeB</fullName>
    </submittedName>
</protein>
<organism evidence="3 4">
    <name type="scientific">Aliidiomarina sanyensis</name>
    <dbReference type="NCBI Taxonomy" id="1249555"/>
    <lineage>
        <taxon>Bacteria</taxon>
        <taxon>Pseudomonadati</taxon>
        <taxon>Pseudomonadota</taxon>
        <taxon>Gammaproteobacteria</taxon>
        <taxon>Alteromonadales</taxon>
        <taxon>Idiomarinaceae</taxon>
        <taxon>Aliidiomarina</taxon>
    </lineage>
</organism>
<feature type="domain" description="THIF-type NAD/FAD binding fold" evidence="2">
    <location>
        <begin position="26"/>
        <end position="259"/>
    </location>
</feature>
<dbReference type="Gene3D" id="3.40.50.720">
    <property type="entry name" value="NAD(P)-binding Rossmann-like Domain"/>
    <property type="match status" value="1"/>
</dbReference>
<dbReference type="EMBL" id="PIPM01000001">
    <property type="protein sequence ID" value="RUO36396.1"/>
    <property type="molecule type" value="Genomic_DNA"/>
</dbReference>